<dbReference type="EMBL" id="CP007268">
    <property type="protein sequence ID" value="AHK79080.1"/>
    <property type="molecule type" value="Genomic_DNA"/>
</dbReference>
<protein>
    <recommendedName>
        <fullName evidence="4">DUF3275 domain-containing protein</fullName>
    </recommendedName>
</protein>
<evidence type="ECO:0000313" key="2">
    <source>
        <dbReference type="EMBL" id="AHK79080.1"/>
    </source>
</evidence>
<accession>W8L5C1</accession>
<gene>
    <name evidence="2" type="ORF">M911_07815</name>
</gene>
<dbReference type="Proteomes" id="UP000019442">
    <property type="component" value="Chromosome"/>
</dbReference>
<dbReference type="InterPro" id="IPR021693">
    <property type="entry name" value="DUF3275"/>
</dbReference>
<dbReference type="RefSeq" id="WP_025281508.1">
    <property type="nucleotide sequence ID" value="NZ_CP007268.1"/>
</dbReference>
<dbReference type="OrthoDB" id="9792687at2"/>
<reference evidence="3" key="2">
    <citation type="submission" date="2014-02" db="EMBL/GenBank/DDBJ databases">
        <title>Draft Genome Sequence of extremely halophilic bacteria Halorhodospira halochloris.</title>
        <authorList>
            <person name="Singh K.S."/>
        </authorList>
    </citation>
    <scope>NUCLEOTIDE SEQUENCE [LARGE SCALE GENOMIC DNA]</scope>
    <source>
        <strain evidence="3">A</strain>
    </source>
</reference>
<reference evidence="2 3" key="1">
    <citation type="journal article" date="2014" name="J Genomics">
        <title>Draft Genome Sequence of the Extremely Halophilic Phototrophic Purple Sulfur Bacterium Halorhodospira halochloris.</title>
        <authorList>
            <person name="Singh K.S."/>
            <person name="Kirksey J."/>
            <person name="Hoff W.D."/>
            <person name="Deole R."/>
        </authorList>
    </citation>
    <scope>NUCLEOTIDE SEQUENCE [LARGE SCALE GENOMIC DNA]</scope>
    <source>
        <strain evidence="2 3">A</strain>
    </source>
</reference>
<evidence type="ECO:0000256" key="1">
    <source>
        <dbReference type="SAM" id="MobiDB-lite"/>
    </source>
</evidence>
<name>W8L5C1_9GAMM</name>
<keyword evidence="3" id="KW-1185">Reference proteome</keyword>
<sequence length="170" mass="18407">MIKLSGKVVIKTIDGRHGPFNVGRLLTEIGEFSAKRGIEEFDPGTYAGEFAISRIYPANYIAGGRSIVEVRADIDAIALIDVDTRPVPSEPEPPIEAADAEPEAVGAPADEDDAALFSPAGLWPLPQAPFKLDPTVDRSLLRRQATRLKELGFQFNPVGRSWTQPEKAVA</sequence>
<feature type="region of interest" description="Disordered" evidence="1">
    <location>
        <begin position="84"/>
        <end position="108"/>
    </location>
</feature>
<evidence type="ECO:0008006" key="4">
    <source>
        <dbReference type="Google" id="ProtNLM"/>
    </source>
</evidence>
<dbReference type="AlphaFoldDB" id="W8L5C1"/>
<evidence type="ECO:0000313" key="3">
    <source>
        <dbReference type="Proteomes" id="UP000019442"/>
    </source>
</evidence>
<proteinExistence type="predicted"/>
<organism evidence="2 3">
    <name type="scientific">Ectothiorhodospira haloalkaliphila</name>
    <dbReference type="NCBI Taxonomy" id="421628"/>
    <lineage>
        <taxon>Bacteria</taxon>
        <taxon>Pseudomonadati</taxon>
        <taxon>Pseudomonadota</taxon>
        <taxon>Gammaproteobacteria</taxon>
        <taxon>Chromatiales</taxon>
        <taxon>Ectothiorhodospiraceae</taxon>
        <taxon>Ectothiorhodospira</taxon>
    </lineage>
</organism>
<dbReference type="KEGG" id="hhc:M911_07815"/>
<dbReference type="Pfam" id="PF11679">
    <property type="entry name" value="DUF3275"/>
    <property type="match status" value="2"/>
</dbReference>
<dbReference type="HOGENOM" id="CLU_106522_1_0_6"/>